<dbReference type="InterPro" id="IPR058647">
    <property type="entry name" value="BSH_CzcB-like"/>
</dbReference>
<dbReference type="Proteomes" id="UP000318055">
    <property type="component" value="Chromosome"/>
</dbReference>
<gene>
    <name evidence="6" type="ORF">FPZ54_13775</name>
</gene>
<evidence type="ECO:0000313" key="6">
    <source>
        <dbReference type="EMBL" id="QDX26965.1"/>
    </source>
</evidence>
<dbReference type="AlphaFoldDB" id="A0A518RHP6"/>
<dbReference type="NCBIfam" id="TIGR01730">
    <property type="entry name" value="RND_mfp"/>
    <property type="match status" value="1"/>
</dbReference>
<evidence type="ECO:0000259" key="3">
    <source>
        <dbReference type="Pfam" id="PF25954"/>
    </source>
</evidence>
<dbReference type="Gene3D" id="2.40.50.100">
    <property type="match status" value="1"/>
</dbReference>
<proteinExistence type="inferred from homology"/>
<dbReference type="InterPro" id="IPR051909">
    <property type="entry name" value="MFP_Cation_Efflux"/>
</dbReference>
<dbReference type="GO" id="GO:0022857">
    <property type="term" value="F:transmembrane transporter activity"/>
    <property type="evidence" value="ECO:0007669"/>
    <property type="project" value="InterPro"/>
</dbReference>
<dbReference type="KEGG" id="ssua:FPZ54_13775"/>
<accession>A0A518RHP6</accession>
<dbReference type="Pfam" id="PF25975">
    <property type="entry name" value="CzcB_C"/>
    <property type="match status" value="1"/>
</dbReference>
<dbReference type="GO" id="GO:0015679">
    <property type="term" value="P:plasma membrane copper ion transport"/>
    <property type="evidence" value="ECO:0007669"/>
    <property type="project" value="TreeGrafter"/>
</dbReference>
<dbReference type="GO" id="GO:0030288">
    <property type="term" value="C:outer membrane-bounded periplasmic space"/>
    <property type="evidence" value="ECO:0007669"/>
    <property type="project" value="TreeGrafter"/>
</dbReference>
<evidence type="ECO:0000259" key="5">
    <source>
        <dbReference type="Pfam" id="PF25975"/>
    </source>
</evidence>
<keyword evidence="7" id="KW-1185">Reference proteome</keyword>
<dbReference type="RefSeq" id="WP_145848091.1">
    <property type="nucleotide sequence ID" value="NZ_CP042239.1"/>
</dbReference>
<dbReference type="OrthoDB" id="9774837at2"/>
<organism evidence="6 7">
    <name type="scientific">Sphingomonas suaedae</name>
    <dbReference type="NCBI Taxonomy" id="2599297"/>
    <lineage>
        <taxon>Bacteria</taxon>
        <taxon>Pseudomonadati</taxon>
        <taxon>Pseudomonadota</taxon>
        <taxon>Alphaproteobacteria</taxon>
        <taxon>Sphingomonadales</taxon>
        <taxon>Sphingomonadaceae</taxon>
        <taxon>Sphingomonas</taxon>
    </lineage>
</organism>
<dbReference type="PANTHER" id="PTHR30097">
    <property type="entry name" value="CATION EFFLUX SYSTEM PROTEIN CUSB"/>
    <property type="match status" value="1"/>
</dbReference>
<reference evidence="6 7" key="1">
    <citation type="submission" date="2019-07" db="EMBL/GenBank/DDBJ databases">
        <title>Sphingomonas alkalisoli sp. nov., isolated from rhizosphere soil of Suaedae salsa.</title>
        <authorList>
            <person name="Zhang H."/>
            <person name="Xu L."/>
            <person name="Zhang J.-X."/>
            <person name="Sun J.-Q."/>
        </authorList>
    </citation>
    <scope>NUCLEOTIDE SEQUENCE [LARGE SCALE GENOMIC DNA]</scope>
    <source>
        <strain evidence="6 7">XS-10</strain>
    </source>
</reference>
<dbReference type="InterPro" id="IPR006143">
    <property type="entry name" value="RND_pump_MFP"/>
</dbReference>
<comment type="similarity">
    <text evidence="1">Belongs to the membrane fusion protein (MFP) (TC 8.A.1) family.</text>
</comment>
<feature type="domain" description="CusB-like beta-barrel" evidence="3">
    <location>
        <begin position="228"/>
        <end position="296"/>
    </location>
</feature>
<evidence type="ECO:0000313" key="7">
    <source>
        <dbReference type="Proteomes" id="UP000318055"/>
    </source>
</evidence>
<dbReference type="InterPro" id="IPR058792">
    <property type="entry name" value="Beta-barrel_RND_2"/>
</dbReference>
<keyword evidence="2" id="KW-0813">Transport</keyword>
<evidence type="ECO:0000256" key="2">
    <source>
        <dbReference type="ARBA" id="ARBA00022448"/>
    </source>
</evidence>
<sequence>MFRFPAALCVASLVVGCGSPAPETAPNSQSAETHADGDVALTAEQIAAAQIALVRPIGGRSTEAIEVSAIIESDPDRTRIVATPVAGRIVSLTRNLGDAVARGQTLAVIESREAASLHAEIERTRSRAELARATLNRDEALYARGFRPLREVEISRAAAREADVAVRLARQQASASGVRGGSLNRIVIAAPIAGHVIARTAILGQSFTADSAETELFRIASLDKLSVNLMLPPAEAARVRRGGKLEVASAGRRQQATVRFVAPALDPETRLVRVIADLDNRSGHWRVGEQVQARISVGGNSVDAAGSAILMIPAAAVQTVENRSVVFVRTADGFRTAPVMLGRRDGQMVAVTKGLTGNETIASANSFTLKAELGKGEAEHGGH</sequence>
<dbReference type="Pfam" id="PF25973">
    <property type="entry name" value="BSH_CzcB"/>
    <property type="match status" value="1"/>
</dbReference>
<dbReference type="GO" id="GO:0016020">
    <property type="term" value="C:membrane"/>
    <property type="evidence" value="ECO:0007669"/>
    <property type="project" value="InterPro"/>
</dbReference>
<name>A0A518RHP6_9SPHN</name>
<feature type="domain" description="CzcB-like barrel-sandwich hybrid" evidence="4">
    <location>
        <begin position="78"/>
        <end position="220"/>
    </location>
</feature>
<dbReference type="GO" id="GO:0060003">
    <property type="term" value="P:copper ion export"/>
    <property type="evidence" value="ECO:0007669"/>
    <property type="project" value="TreeGrafter"/>
</dbReference>
<dbReference type="FunFam" id="2.40.420.20:FF:000006">
    <property type="entry name" value="RND family efflux transporter MFP subunit"/>
    <property type="match status" value="1"/>
</dbReference>
<dbReference type="EMBL" id="CP042239">
    <property type="protein sequence ID" value="QDX26965.1"/>
    <property type="molecule type" value="Genomic_DNA"/>
</dbReference>
<dbReference type="Pfam" id="PF25954">
    <property type="entry name" value="Beta-barrel_RND_2"/>
    <property type="match status" value="1"/>
</dbReference>
<feature type="domain" description="CzcB-like C-terminal circularly permuted SH3-like" evidence="5">
    <location>
        <begin position="311"/>
        <end position="370"/>
    </location>
</feature>
<dbReference type="PANTHER" id="PTHR30097:SF4">
    <property type="entry name" value="SLR6042 PROTEIN"/>
    <property type="match status" value="1"/>
</dbReference>
<dbReference type="PROSITE" id="PS51257">
    <property type="entry name" value="PROKAR_LIPOPROTEIN"/>
    <property type="match status" value="1"/>
</dbReference>
<dbReference type="GO" id="GO:0046914">
    <property type="term" value="F:transition metal ion binding"/>
    <property type="evidence" value="ECO:0007669"/>
    <property type="project" value="TreeGrafter"/>
</dbReference>
<dbReference type="Gene3D" id="2.40.30.170">
    <property type="match status" value="1"/>
</dbReference>
<protein>
    <submittedName>
        <fullName evidence="6">Efflux RND transporter periplasmic adaptor subunit</fullName>
    </submittedName>
</protein>
<dbReference type="InterPro" id="IPR058649">
    <property type="entry name" value="CzcB_C"/>
</dbReference>
<evidence type="ECO:0000256" key="1">
    <source>
        <dbReference type="ARBA" id="ARBA00009477"/>
    </source>
</evidence>
<dbReference type="Gene3D" id="2.40.420.20">
    <property type="match status" value="1"/>
</dbReference>
<dbReference type="SUPFAM" id="SSF111369">
    <property type="entry name" value="HlyD-like secretion proteins"/>
    <property type="match status" value="1"/>
</dbReference>
<evidence type="ECO:0000259" key="4">
    <source>
        <dbReference type="Pfam" id="PF25973"/>
    </source>
</evidence>